<dbReference type="PANTHER" id="PTHR28570">
    <property type="entry name" value="ASPARTYL AMINOPEPTIDASE"/>
    <property type="match status" value="1"/>
</dbReference>
<evidence type="ECO:0000256" key="8">
    <source>
        <dbReference type="ARBA" id="ARBA00022670"/>
    </source>
</evidence>
<dbReference type="Gene3D" id="2.30.250.10">
    <property type="entry name" value="Aminopeptidase i, Domain 2"/>
    <property type="match status" value="1"/>
</dbReference>
<proteinExistence type="inferred from homology"/>
<evidence type="ECO:0000256" key="5">
    <source>
        <dbReference type="ARBA" id="ARBA00011965"/>
    </source>
</evidence>
<dbReference type="PRINTS" id="PR00932">
    <property type="entry name" value="AMINO1PTASE"/>
</dbReference>
<comment type="caution">
    <text evidence="14">The sequence shown here is derived from an EMBL/GenBank/DDBJ whole genome shotgun (WGS) entry which is preliminary data.</text>
</comment>
<dbReference type="InterPro" id="IPR001948">
    <property type="entry name" value="Peptidase_M18"/>
</dbReference>
<comment type="similarity">
    <text evidence="3 13">Belongs to the peptidase M18 family.</text>
</comment>
<keyword evidence="15" id="KW-1185">Reference proteome</keyword>
<keyword evidence="12 13" id="KW-0482">Metalloprotease</keyword>
<dbReference type="NCBIfam" id="NF002759">
    <property type="entry name" value="PRK02813.1"/>
    <property type="match status" value="1"/>
</dbReference>
<dbReference type="GO" id="GO:0006508">
    <property type="term" value="P:proteolysis"/>
    <property type="evidence" value="ECO:0007669"/>
    <property type="project" value="UniProtKB-KW"/>
</dbReference>
<evidence type="ECO:0000256" key="1">
    <source>
        <dbReference type="ARBA" id="ARBA00001335"/>
    </source>
</evidence>
<evidence type="ECO:0000256" key="4">
    <source>
        <dbReference type="ARBA" id="ARBA00011395"/>
    </source>
</evidence>
<sequence>MITFALWKNLRNCLSFQTMPFGSPFSKEVNVAAKEFVAFLNKAVTPFHATSECVQQLQAAGFEELKEDECWKIEPLKKYYITKNRSAVCAFAIGGQYKPGHGFSIAAAHTDSPSLRVKPVSKQTRGSFLQVGVSTYGGGIWRTWFDRDLSLAGRIVCRDGDFMIQKLVNISKPVLFIPNLAVHFGAKIVEDNKETEVRPILATLAAEKLASRSESSSSKDDTQSSDPTSVLNDHHPLLLQMVAESAGCAPEAIVDFDLCIYDHQPASIGGINEEFITSQRLDNLVGTYTIIRGLIKSVSSPDSLKNDENIRMAVCFDNEECGSQSAQGADCNFIQWVLRRLTKGGSEFSFEQSVGRSFLISADQAHAVSPNYMDKYEENHRPNFHGGVVAKINCNQRYATNAYTNAIFKQIAKMAGVPVQKFVVRNDGHCGSTVGPMVSSHLAIQTVDVGFPMLAMHSIREMMCTSSVHQGIELYSTYFQNLPAVLKMMK</sequence>
<dbReference type="SUPFAM" id="SSF53187">
    <property type="entry name" value="Zn-dependent exopeptidases"/>
    <property type="match status" value="1"/>
</dbReference>
<protein>
    <recommendedName>
        <fullName evidence="6">Aspartyl aminopeptidase</fullName>
        <ecNumber evidence="5">3.4.11.21</ecNumber>
    </recommendedName>
</protein>
<comment type="subunit">
    <text evidence="4">Tetrahedron-shaped homododecamer built from six homodimers.</text>
</comment>
<dbReference type="SUPFAM" id="SSF101821">
    <property type="entry name" value="Aminopeptidase/glucanase lid domain"/>
    <property type="match status" value="1"/>
</dbReference>
<reference evidence="14 15" key="1">
    <citation type="submission" date="2024-08" db="EMBL/GenBank/DDBJ databases">
        <title>Gnathostoma spinigerum genome.</title>
        <authorList>
            <person name="Gonzalez-Bertolin B."/>
            <person name="Monzon S."/>
            <person name="Zaballos A."/>
            <person name="Jimenez P."/>
            <person name="Dekumyoy P."/>
            <person name="Varona S."/>
            <person name="Cuesta I."/>
            <person name="Sumanam S."/>
            <person name="Adisakwattana P."/>
            <person name="Gasser R.B."/>
            <person name="Hernandez-Gonzalez A."/>
            <person name="Young N.D."/>
            <person name="Perteguer M.J."/>
        </authorList>
    </citation>
    <scope>NUCLEOTIDE SEQUENCE [LARGE SCALE GENOMIC DNA]</scope>
    <source>
        <strain evidence="14">AL3</strain>
        <tissue evidence="14">Liver</tissue>
    </source>
</reference>
<keyword evidence="8 13" id="KW-0645">Protease</keyword>
<keyword evidence="11 13" id="KW-0862">Zinc</keyword>
<dbReference type="GO" id="GO:0008237">
    <property type="term" value="F:metallopeptidase activity"/>
    <property type="evidence" value="ECO:0007669"/>
    <property type="project" value="UniProtKB-KW"/>
</dbReference>
<gene>
    <name evidence="14" type="ORF">AB6A40_003782</name>
</gene>
<comment type="cofactor">
    <cofactor evidence="2">
        <name>Zn(2+)</name>
        <dbReference type="ChEBI" id="CHEBI:29105"/>
    </cofactor>
</comment>
<dbReference type="EMBL" id="JBGFUD010002043">
    <property type="protein sequence ID" value="MFH4977073.1"/>
    <property type="molecule type" value="Genomic_DNA"/>
</dbReference>
<keyword evidence="7 13" id="KW-0031">Aminopeptidase</keyword>
<dbReference type="Gene3D" id="3.40.630.10">
    <property type="entry name" value="Zn peptidases"/>
    <property type="match status" value="1"/>
</dbReference>
<dbReference type="PANTHER" id="PTHR28570:SF3">
    <property type="entry name" value="ASPARTYL AMINOPEPTIDASE"/>
    <property type="match status" value="1"/>
</dbReference>
<evidence type="ECO:0000313" key="14">
    <source>
        <dbReference type="EMBL" id="MFH4977073.1"/>
    </source>
</evidence>
<dbReference type="GO" id="GO:0005737">
    <property type="term" value="C:cytoplasm"/>
    <property type="evidence" value="ECO:0007669"/>
    <property type="project" value="UniProtKB-ARBA"/>
</dbReference>
<evidence type="ECO:0000256" key="2">
    <source>
        <dbReference type="ARBA" id="ARBA00001947"/>
    </source>
</evidence>
<evidence type="ECO:0000256" key="12">
    <source>
        <dbReference type="ARBA" id="ARBA00023049"/>
    </source>
</evidence>
<dbReference type="InterPro" id="IPR023358">
    <property type="entry name" value="Peptidase_M18_dom2"/>
</dbReference>
<dbReference type="EC" id="3.4.11.21" evidence="5"/>
<evidence type="ECO:0000256" key="3">
    <source>
        <dbReference type="ARBA" id="ARBA00008290"/>
    </source>
</evidence>
<evidence type="ECO:0000256" key="9">
    <source>
        <dbReference type="ARBA" id="ARBA00022723"/>
    </source>
</evidence>
<evidence type="ECO:0000256" key="11">
    <source>
        <dbReference type="ARBA" id="ARBA00022833"/>
    </source>
</evidence>
<evidence type="ECO:0000256" key="13">
    <source>
        <dbReference type="RuleBase" id="RU004386"/>
    </source>
</evidence>
<evidence type="ECO:0000256" key="6">
    <source>
        <dbReference type="ARBA" id="ARBA00015118"/>
    </source>
</evidence>
<evidence type="ECO:0000256" key="7">
    <source>
        <dbReference type="ARBA" id="ARBA00022438"/>
    </source>
</evidence>
<comment type="catalytic activity">
    <reaction evidence="1">
        <text>Release of an N-terminal aspartate or glutamate from a peptide, with a preference for aspartate.</text>
        <dbReference type="EC" id="3.4.11.21"/>
    </reaction>
</comment>
<dbReference type="AlphaFoldDB" id="A0ABD6EAQ6"/>
<keyword evidence="10 13" id="KW-0378">Hydrolase</keyword>
<dbReference type="CDD" id="cd05658">
    <property type="entry name" value="M18_DAP"/>
    <property type="match status" value="1"/>
</dbReference>
<dbReference type="Proteomes" id="UP001608902">
    <property type="component" value="Unassembled WGS sequence"/>
</dbReference>
<evidence type="ECO:0000256" key="10">
    <source>
        <dbReference type="ARBA" id="ARBA00022801"/>
    </source>
</evidence>
<keyword evidence="9 13" id="KW-0479">Metal-binding</keyword>
<accession>A0ABD6EAQ6</accession>
<evidence type="ECO:0000313" key="15">
    <source>
        <dbReference type="Proteomes" id="UP001608902"/>
    </source>
</evidence>
<dbReference type="GO" id="GO:0004177">
    <property type="term" value="F:aminopeptidase activity"/>
    <property type="evidence" value="ECO:0007669"/>
    <property type="project" value="UniProtKB-KW"/>
</dbReference>
<dbReference type="Pfam" id="PF02127">
    <property type="entry name" value="Peptidase_M18"/>
    <property type="match status" value="1"/>
</dbReference>
<organism evidence="14 15">
    <name type="scientific">Gnathostoma spinigerum</name>
    <dbReference type="NCBI Taxonomy" id="75299"/>
    <lineage>
        <taxon>Eukaryota</taxon>
        <taxon>Metazoa</taxon>
        <taxon>Ecdysozoa</taxon>
        <taxon>Nematoda</taxon>
        <taxon>Chromadorea</taxon>
        <taxon>Rhabditida</taxon>
        <taxon>Spirurina</taxon>
        <taxon>Gnathostomatomorpha</taxon>
        <taxon>Gnathostomatoidea</taxon>
        <taxon>Gnathostomatidae</taxon>
        <taxon>Gnathostoma</taxon>
    </lineage>
</organism>
<name>A0ABD6EAQ6_9BILA</name>
<dbReference type="FunFam" id="2.30.250.10:FF:000001">
    <property type="entry name" value="Aspartyl aminopeptidase 1"/>
    <property type="match status" value="1"/>
</dbReference>
<dbReference type="GO" id="GO:0046872">
    <property type="term" value="F:metal ion binding"/>
    <property type="evidence" value="ECO:0007669"/>
    <property type="project" value="UniProtKB-KW"/>
</dbReference>